<organism evidence="1 2">
    <name type="scientific">Catenaria anguillulae PL171</name>
    <dbReference type="NCBI Taxonomy" id="765915"/>
    <lineage>
        <taxon>Eukaryota</taxon>
        <taxon>Fungi</taxon>
        <taxon>Fungi incertae sedis</taxon>
        <taxon>Blastocladiomycota</taxon>
        <taxon>Blastocladiomycetes</taxon>
        <taxon>Blastocladiales</taxon>
        <taxon>Catenariaceae</taxon>
        <taxon>Catenaria</taxon>
    </lineage>
</organism>
<accession>A0A1Y2I224</accession>
<reference evidence="1 2" key="1">
    <citation type="submission" date="2016-07" db="EMBL/GenBank/DDBJ databases">
        <title>Pervasive Adenine N6-methylation of Active Genes in Fungi.</title>
        <authorList>
            <consortium name="DOE Joint Genome Institute"/>
            <person name="Mondo S.J."/>
            <person name="Dannebaum R.O."/>
            <person name="Kuo R.C."/>
            <person name="Labutti K."/>
            <person name="Haridas S."/>
            <person name="Kuo A."/>
            <person name="Salamov A."/>
            <person name="Ahrendt S.R."/>
            <person name="Lipzen A."/>
            <person name="Sullivan W."/>
            <person name="Andreopoulos W.B."/>
            <person name="Clum A."/>
            <person name="Lindquist E."/>
            <person name="Daum C."/>
            <person name="Ramamoorthy G.K."/>
            <person name="Gryganskyi A."/>
            <person name="Culley D."/>
            <person name="Magnuson J.K."/>
            <person name="James T.Y."/>
            <person name="O'Malley M.A."/>
            <person name="Stajich J.E."/>
            <person name="Spatafora J.W."/>
            <person name="Visel A."/>
            <person name="Grigoriev I.V."/>
        </authorList>
    </citation>
    <scope>NUCLEOTIDE SEQUENCE [LARGE SCALE GENOMIC DNA]</scope>
    <source>
        <strain evidence="1 2">PL171</strain>
    </source>
</reference>
<sequence>PFRFALVEHGVYRGGYPRPRNLAFLHQLKFRTLVSLTPDPLPASIPTALSHSPTSNIQCLHIHVPKPKEDQVPLDAVLALKIITSLVLDPGRHPMYIHCLDGQLVTGSLILALRKVQGWSVQSAMAEFQ</sequence>
<dbReference type="EMBL" id="MCFL01000002">
    <property type="protein sequence ID" value="ORZ40918.1"/>
    <property type="molecule type" value="Genomic_DNA"/>
</dbReference>
<evidence type="ECO:0000313" key="2">
    <source>
        <dbReference type="Proteomes" id="UP000193411"/>
    </source>
</evidence>
<dbReference type="InterPro" id="IPR029021">
    <property type="entry name" value="Prot-tyrosine_phosphatase-like"/>
</dbReference>
<keyword evidence="2" id="KW-1185">Reference proteome</keyword>
<dbReference type="PANTHER" id="PTHR31126">
    <property type="entry name" value="TYROSINE-PROTEIN PHOSPHATASE"/>
    <property type="match status" value="1"/>
</dbReference>
<dbReference type="Pfam" id="PF03162">
    <property type="entry name" value="Y_phosphatase2"/>
    <property type="match status" value="1"/>
</dbReference>
<protein>
    <submittedName>
        <fullName evidence="1">Protein-tyrosine phosphatase</fullName>
    </submittedName>
</protein>
<dbReference type="SUPFAM" id="SSF52799">
    <property type="entry name" value="(Phosphotyrosine protein) phosphatases II"/>
    <property type="match status" value="1"/>
</dbReference>
<dbReference type="Gene3D" id="3.90.190.10">
    <property type="entry name" value="Protein tyrosine phosphatase superfamily"/>
    <property type="match status" value="1"/>
</dbReference>
<proteinExistence type="predicted"/>
<dbReference type="PANTHER" id="PTHR31126:SF14">
    <property type="entry name" value="TYROSINE-PROTEIN PHOSPHATASE OCA6-RELATED"/>
    <property type="match status" value="1"/>
</dbReference>
<dbReference type="STRING" id="765915.A0A1Y2I224"/>
<dbReference type="OrthoDB" id="6375174at2759"/>
<dbReference type="InterPro" id="IPR004861">
    <property type="entry name" value="Siw14-like"/>
</dbReference>
<dbReference type="Proteomes" id="UP000193411">
    <property type="component" value="Unassembled WGS sequence"/>
</dbReference>
<evidence type="ECO:0000313" key="1">
    <source>
        <dbReference type="EMBL" id="ORZ40918.1"/>
    </source>
</evidence>
<gene>
    <name evidence="1" type="ORF">BCR44DRAFT_98693</name>
</gene>
<feature type="non-terminal residue" evidence="1">
    <location>
        <position position="129"/>
    </location>
</feature>
<comment type="caution">
    <text evidence="1">The sequence shown here is derived from an EMBL/GenBank/DDBJ whole genome shotgun (WGS) entry which is preliminary data.</text>
</comment>
<dbReference type="GO" id="GO:0016791">
    <property type="term" value="F:phosphatase activity"/>
    <property type="evidence" value="ECO:0007669"/>
    <property type="project" value="TreeGrafter"/>
</dbReference>
<feature type="non-terminal residue" evidence="1">
    <location>
        <position position="1"/>
    </location>
</feature>
<dbReference type="AlphaFoldDB" id="A0A1Y2I224"/>
<name>A0A1Y2I224_9FUNG</name>